<proteinExistence type="predicted"/>
<sequence>MTEHRAGAQRGRRGSELRRAVLALRARRLPARRARAQPRGRRLPAGGRAVNDQALLALRPDLRIIADHVAPGTRALDIGCADGALMAALRDHARVDARGIEIDAGNVASAVARGLSVVQGDADVDLAGYPSNAFDYAILSQTLQTTRAPDKVLDELLRIGRRAFVSFPNFAYWRMRLALLWGGRMPVTSALAESWYETPNIHHLTIDDFRAFLKERGIVTEGAWFLNGDRLTSAWAANFRAEHAVFLIRRG</sequence>
<reference evidence="1 2" key="1">
    <citation type="submission" date="2020-07" db="EMBL/GenBank/DDBJ databases">
        <authorList>
            <person name="Sun Q."/>
        </authorList>
    </citation>
    <scope>NUCLEOTIDE SEQUENCE [LARGE SCALE GENOMIC DNA]</scope>
    <source>
        <strain evidence="1 2">CGMCC 1.13654</strain>
    </source>
</reference>
<dbReference type="SUPFAM" id="SSF53335">
    <property type="entry name" value="S-adenosyl-L-methionine-dependent methyltransferases"/>
    <property type="match status" value="1"/>
</dbReference>
<dbReference type="CDD" id="cd02440">
    <property type="entry name" value="AdoMet_MTases"/>
    <property type="match status" value="1"/>
</dbReference>
<dbReference type="NCBIfam" id="TIGR02081">
    <property type="entry name" value="metW"/>
    <property type="match status" value="1"/>
</dbReference>
<gene>
    <name evidence="1" type="primary">metW</name>
    <name evidence="1" type="ORF">HZF05_15090</name>
</gene>
<dbReference type="InterPro" id="IPR010743">
    <property type="entry name" value="Methionine_synth_MetW"/>
</dbReference>
<name>A0A838L926_9SPHN</name>
<dbReference type="InterPro" id="IPR029063">
    <property type="entry name" value="SAM-dependent_MTases_sf"/>
</dbReference>
<evidence type="ECO:0000313" key="2">
    <source>
        <dbReference type="Proteomes" id="UP000570166"/>
    </source>
</evidence>
<dbReference type="AlphaFoldDB" id="A0A838L926"/>
<evidence type="ECO:0000313" key="1">
    <source>
        <dbReference type="EMBL" id="MBA2935410.1"/>
    </source>
</evidence>
<dbReference type="Pfam" id="PF07021">
    <property type="entry name" value="MetW"/>
    <property type="match status" value="1"/>
</dbReference>
<organism evidence="1 2">
    <name type="scientific">Sphingomonas chungangi</name>
    <dbReference type="NCBI Taxonomy" id="2683589"/>
    <lineage>
        <taxon>Bacteria</taxon>
        <taxon>Pseudomonadati</taxon>
        <taxon>Pseudomonadota</taxon>
        <taxon>Alphaproteobacteria</taxon>
        <taxon>Sphingomonadales</taxon>
        <taxon>Sphingomonadaceae</taxon>
        <taxon>Sphingomonas</taxon>
    </lineage>
</organism>
<dbReference type="Gene3D" id="3.40.50.150">
    <property type="entry name" value="Vaccinia Virus protein VP39"/>
    <property type="match status" value="1"/>
</dbReference>
<comment type="caution">
    <text evidence="1">The sequence shown here is derived from an EMBL/GenBank/DDBJ whole genome shotgun (WGS) entry which is preliminary data.</text>
</comment>
<keyword evidence="2" id="KW-1185">Reference proteome</keyword>
<protein>
    <submittedName>
        <fullName evidence="1">Methionine biosynthesis protein MetW</fullName>
    </submittedName>
</protein>
<dbReference type="EMBL" id="JACEIB010000025">
    <property type="protein sequence ID" value="MBA2935410.1"/>
    <property type="molecule type" value="Genomic_DNA"/>
</dbReference>
<dbReference type="Proteomes" id="UP000570166">
    <property type="component" value="Unassembled WGS sequence"/>
</dbReference>
<accession>A0A838L926</accession>